<evidence type="ECO:0000259" key="18">
    <source>
        <dbReference type="PROSITE" id="PS50885"/>
    </source>
</evidence>
<dbReference type="RefSeq" id="WP_246418706.1">
    <property type="nucleotide sequence ID" value="NZ_JACHNA010000001.1"/>
</dbReference>
<evidence type="ECO:0000256" key="10">
    <source>
        <dbReference type="ARBA" id="ARBA00022840"/>
    </source>
</evidence>
<dbReference type="SMART" id="SM00304">
    <property type="entry name" value="HAMP"/>
    <property type="match status" value="1"/>
</dbReference>
<feature type="region of interest" description="Disordered" evidence="15">
    <location>
        <begin position="535"/>
        <end position="624"/>
    </location>
</feature>
<keyword evidence="4" id="KW-1003">Cell membrane</keyword>
<dbReference type="PRINTS" id="PR00344">
    <property type="entry name" value="BCTRLSENSOR"/>
</dbReference>
<evidence type="ECO:0000256" key="13">
    <source>
        <dbReference type="ARBA" id="ARBA00023136"/>
    </source>
</evidence>
<dbReference type="SUPFAM" id="SSF47384">
    <property type="entry name" value="Homodimeric domain of signal transducing histidine kinase"/>
    <property type="match status" value="1"/>
</dbReference>
<dbReference type="Pfam" id="PF02518">
    <property type="entry name" value="HATPase_c"/>
    <property type="match status" value="1"/>
</dbReference>
<keyword evidence="7 16" id="KW-0812">Transmembrane</keyword>
<keyword evidence="9 19" id="KW-0418">Kinase</keyword>
<dbReference type="InterPro" id="IPR036097">
    <property type="entry name" value="HisK_dim/P_sf"/>
</dbReference>
<proteinExistence type="predicted"/>
<evidence type="ECO:0000256" key="15">
    <source>
        <dbReference type="SAM" id="MobiDB-lite"/>
    </source>
</evidence>
<evidence type="ECO:0000256" key="14">
    <source>
        <dbReference type="ARBA" id="ARBA00035305"/>
    </source>
</evidence>
<dbReference type="AlphaFoldDB" id="A0A7W7GNT2"/>
<dbReference type="InterPro" id="IPR050428">
    <property type="entry name" value="TCS_sensor_his_kinase"/>
</dbReference>
<dbReference type="CDD" id="cd00082">
    <property type="entry name" value="HisKA"/>
    <property type="match status" value="1"/>
</dbReference>
<feature type="domain" description="Histidine kinase" evidence="17">
    <location>
        <begin position="317"/>
        <end position="534"/>
    </location>
</feature>
<evidence type="ECO:0000256" key="9">
    <source>
        <dbReference type="ARBA" id="ARBA00022777"/>
    </source>
</evidence>
<dbReference type="Gene3D" id="6.10.340.10">
    <property type="match status" value="1"/>
</dbReference>
<evidence type="ECO:0000256" key="8">
    <source>
        <dbReference type="ARBA" id="ARBA00022741"/>
    </source>
</evidence>
<dbReference type="Gene3D" id="3.30.565.10">
    <property type="entry name" value="Histidine kinase-like ATPase, C-terminal domain"/>
    <property type="match status" value="1"/>
</dbReference>
<dbReference type="SUPFAM" id="SSF55874">
    <property type="entry name" value="ATPase domain of HSP90 chaperone/DNA topoisomerase II/histidine kinase"/>
    <property type="match status" value="1"/>
</dbReference>
<evidence type="ECO:0000256" key="3">
    <source>
        <dbReference type="ARBA" id="ARBA00012438"/>
    </source>
</evidence>
<dbReference type="GO" id="GO:0000155">
    <property type="term" value="F:phosphorelay sensor kinase activity"/>
    <property type="evidence" value="ECO:0007669"/>
    <property type="project" value="InterPro"/>
</dbReference>
<evidence type="ECO:0000313" key="20">
    <source>
        <dbReference type="Proteomes" id="UP000540191"/>
    </source>
</evidence>
<keyword evidence="6 19" id="KW-0808">Transferase</keyword>
<evidence type="ECO:0000256" key="12">
    <source>
        <dbReference type="ARBA" id="ARBA00023012"/>
    </source>
</evidence>
<dbReference type="NCBIfam" id="NF040691">
    <property type="entry name" value="MtrAB_MtrB"/>
    <property type="match status" value="1"/>
</dbReference>
<reference evidence="19 20" key="1">
    <citation type="submission" date="2020-08" db="EMBL/GenBank/DDBJ databases">
        <title>Sequencing the genomes of 1000 actinobacteria strains.</title>
        <authorList>
            <person name="Klenk H.-P."/>
        </authorList>
    </citation>
    <scope>NUCLEOTIDE SEQUENCE [LARGE SCALE GENOMIC DNA]</scope>
    <source>
        <strain evidence="19 20">DSM 23974</strain>
    </source>
</reference>
<dbReference type="SMART" id="SM00388">
    <property type="entry name" value="HisKA"/>
    <property type="match status" value="1"/>
</dbReference>
<evidence type="ECO:0000259" key="17">
    <source>
        <dbReference type="PROSITE" id="PS50109"/>
    </source>
</evidence>
<comment type="catalytic activity">
    <reaction evidence="1">
        <text>ATP + protein L-histidine = ADP + protein N-phospho-L-histidine.</text>
        <dbReference type="EC" id="2.7.13.3"/>
    </reaction>
</comment>
<keyword evidence="12" id="KW-0902">Two-component regulatory system</keyword>
<dbReference type="Pfam" id="PF00672">
    <property type="entry name" value="HAMP"/>
    <property type="match status" value="1"/>
</dbReference>
<dbReference type="SMART" id="SM00387">
    <property type="entry name" value="HATPase_c"/>
    <property type="match status" value="1"/>
</dbReference>
<dbReference type="InterPro" id="IPR004358">
    <property type="entry name" value="Sig_transdc_His_kin-like_C"/>
</dbReference>
<comment type="caution">
    <text evidence="19">The sequence shown here is derived from an EMBL/GenBank/DDBJ whole genome shotgun (WGS) entry which is preliminary data.</text>
</comment>
<feature type="transmembrane region" description="Helical" evidence="16">
    <location>
        <begin position="229"/>
        <end position="253"/>
    </location>
</feature>
<keyword evidence="8" id="KW-0547">Nucleotide-binding</keyword>
<protein>
    <recommendedName>
        <fullName evidence="14">Sensor histidine kinase MtrB</fullName>
        <ecNumber evidence="3">2.7.13.3</ecNumber>
    </recommendedName>
</protein>
<evidence type="ECO:0000256" key="4">
    <source>
        <dbReference type="ARBA" id="ARBA00022475"/>
    </source>
</evidence>
<keyword evidence="10" id="KW-0067">ATP-binding</keyword>
<dbReference type="EC" id="2.7.13.3" evidence="3"/>
<gene>
    <name evidence="19" type="ORF">HDA30_001032</name>
</gene>
<comment type="subcellular location">
    <subcellularLocation>
        <location evidence="2">Cell membrane</location>
        <topology evidence="2">Multi-pass membrane protein</topology>
    </subcellularLocation>
</comment>
<feature type="region of interest" description="Disordered" evidence="15">
    <location>
        <begin position="1"/>
        <end position="33"/>
    </location>
</feature>
<evidence type="ECO:0000256" key="6">
    <source>
        <dbReference type="ARBA" id="ARBA00022679"/>
    </source>
</evidence>
<keyword evidence="20" id="KW-1185">Reference proteome</keyword>
<organism evidence="19 20">
    <name type="scientific">Micrococcus cohnii</name>
    <dbReference type="NCBI Taxonomy" id="993416"/>
    <lineage>
        <taxon>Bacteria</taxon>
        <taxon>Bacillati</taxon>
        <taxon>Actinomycetota</taxon>
        <taxon>Actinomycetes</taxon>
        <taxon>Micrococcales</taxon>
        <taxon>Micrococcaceae</taxon>
        <taxon>Micrococcus</taxon>
    </lineage>
</organism>
<dbReference type="CDD" id="cd00075">
    <property type="entry name" value="HATPase"/>
    <property type="match status" value="1"/>
</dbReference>
<evidence type="ECO:0000256" key="1">
    <source>
        <dbReference type="ARBA" id="ARBA00000085"/>
    </source>
</evidence>
<dbReference type="PROSITE" id="PS50885">
    <property type="entry name" value="HAMP"/>
    <property type="match status" value="1"/>
</dbReference>
<keyword evidence="13 16" id="KW-0472">Membrane</keyword>
<dbReference type="Pfam" id="PF00512">
    <property type="entry name" value="HisKA"/>
    <property type="match status" value="1"/>
</dbReference>
<evidence type="ECO:0000256" key="7">
    <source>
        <dbReference type="ARBA" id="ARBA00022692"/>
    </source>
</evidence>
<dbReference type="Gene3D" id="1.10.287.130">
    <property type="match status" value="1"/>
</dbReference>
<dbReference type="CDD" id="cd06225">
    <property type="entry name" value="HAMP"/>
    <property type="match status" value="1"/>
</dbReference>
<dbReference type="PANTHER" id="PTHR45436">
    <property type="entry name" value="SENSOR HISTIDINE KINASE YKOH"/>
    <property type="match status" value="1"/>
</dbReference>
<keyword evidence="11 16" id="KW-1133">Transmembrane helix</keyword>
<evidence type="ECO:0000256" key="11">
    <source>
        <dbReference type="ARBA" id="ARBA00022989"/>
    </source>
</evidence>
<evidence type="ECO:0000313" key="19">
    <source>
        <dbReference type="EMBL" id="MBB4735524.1"/>
    </source>
</evidence>
<dbReference type="FunFam" id="3.30.565.10:FF:000013">
    <property type="entry name" value="Two-component sensor histidine kinase"/>
    <property type="match status" value="1"/>
</dbReference>
<dbReference type="InterPro" id="IPR003660">
    <property type="entry name" value="HAMP_dom"/>
</dbReference>
<dbReference type="Proteomes" id="UP000540191">
    <property type="component" value="Unassembled WGS sequence"/>
</dbReference>
<dbReference type="InterPro" id="IPR005467">
    <property type="entry name" value="His_kinase_dom"/>
</dbReference>
<evidence type="ECO:0000256" key="2">
    <source>
        <dbReference type="ARBA" id="ARBA00004651"/>
    </source>
</evidence>
<keyword evidence="5" id="KW-0597">Phosphoprotein</keyword>
<dbReference type="GO" id="GO:0005886">
    <property type="term" value="C:plasma membrane"/>
    <property type="evidence" value="ECO:0007669"/>
    <property type="project" value="UniProtKB-SubCell"/>
</dbReference>
<dbReference type="InterPro" id="IPR003661">
    <property type="entry name" value="HisK_dim/P_dom"/>
</dbReference>
<dbReference type="EMBL" id="JACHNA010000001">
    <property type="protein sequence ID" value="MBB4735524.1"/>
    <property type="molecule type" value="Genomic_DNA"/>
</dbReference>
<feature type="transmembrane region" description="Helical" evidence="16">
    <location>
        <begin position="51"/>
        <end position="74"/>
    </location>
</feature>
<dbReference type="InterPro" id="IPR003594">
    <property type="entry name" value="HATPase_dom"/>
</dbReference>
<dbReference type="PROSITE" id="PS50109">
    <property type="entry name" value="HIS_KIN"/>
    <property type="match status" value="1"/>
</dbReference>
<evidence type="ECO:0000256" key="16">
    <source>
        <dbReference type="SAM" id="Phobius"/>
    </source>
</evidence>
<dbReference type="SUPFAM" id="SSF158472">
    <property type="entry name" value="HAMP domain-like"/>
    <property type="match status" value="1"/>
</dbReference>
<name>A0A7W7GNT2_9MICC</name>
<dbReference type="PANTHER" id="PTHR45436:SF5">
    <property type="entry name" value="SENSOR HISTIDINE KINASE TRCS"/>
    <property type="match status" value="1"/>
</dbReference>
<evidence type="ECO:0000256" key="5">
    <source>
        <dbReference type="ARBA" id="ARBA00022553"/>
    </source>
</evidence>
<accession>A0A7W7GNT2</accession>
<dbReference type="InterPro" id="IPR047669">
    <property type="entry name" value="MtrAB_MtrB"/>
</dbReference>
<feature type="compositionally biased region" description="Basic and acidic residues" evidence="15">
    <location>
        <begin position="1"/>
        <end position="13"/>
    </location>
</feature>
<feature type="compositionally biased region" description="Basic and acidic residues" evidence="15">
    <location>
        <begin position="24"/>
        <end position="33"/>
    </location>
</feature>
<feature type="domain" description="HAMP" evidence="18">
    <location>
        <begin position="250"/>
        <end position="302"/>
    </location>
</feature>
<dbReference type="GO" id="GO:0005524">
    <property type="term" value="F:ATP binding"/>
    <property type="evidence" value="ECO:0007669"/>
    <property type="project" value="UniProtKB-KW"/>
</dbReference>
<dbReference type="InterPro" id="IPR036890">
    <property type="entry name" value="HATPase_C_sf"/>
</dbReference>
<dbReference type="FunFam" id="1.10.287.130:FF:000010">
    <property type="entry name" value="Two-component sensor histidine kinase"/>
    <property type="match status" value="1"/>
</dbReference>
<sequence length="624" mass="67994">MDEENHDERDKRTRPATGSLALVPDHRHSERPSGARWSWLRRPRAQWRRSLQWRTALLVGVLSLAGSGLVAVFFTQQISNALVNARFEQVEADANRALNDVRETFSSAGGDEQATDMMVSQTLRSLEGDTTAPGRHFLFVPMPDTESADVGTVSSPRMSPGVIPDDLERAVAEGNGVYYASVGLPDREGQSPGVAFGTQIILPPGSAYALYLVYDLSDVQQSLGSVMQVLMLFGVVFVLLNVVVSALVMRLVVQSVTQASRAAETLSRGNLEVRMPVHGEDEVARLGTSFNRMADHIQDQITQLAHLSQMQQRFVSDVSHELRTPLTTVRMAADVLYGSREDFGPVNRRSTELLYHQVDRFQAMLADLLEITRFDAGAAQLALEDTDLFELCTDVILTSQPLADQAGVAVFVVPQGEGFSAVVDPRRIERIVRNLVNNAIEHAEGEPVDVVLGGDEEVVSVAVVDHGIGMSEEQVERVFDRFWRADPARNRTTGGSGLGLSIATEDTRIHGGILSAWGRLGEGSCFLLTLPRSQPADGAAHTPATMASHDALPLPPDYDLHQRRTAQDPQRPLGPVAVEGLDEIAPEPGRTGSGDWAMDRVQEQALDATPLRPSTDDPEQEPGT</sequence>